<reference evidence="1 2" key="1">
    <citation type="submission" date="2020-08" db="EMBL/GenBank/DDBJ databases">
        <title>Genomic Encyclopedia of Type Strains, Phase IV (KMG-IV): sequencing the most valuable type-strain genomes for metagenomic binning, comparative biology and taxonomic classification.</title>
        <authorList>
            <person name="Goeker M."/>
        </authorList>
    </citation>
    <scope>NUCLEOTIDE SEQUENCE [LARGE SCALE GENOMIC DNA]</scope>
    <source>
        <strain evidence="1 2">DSM 101806</strain>
    </source>
</reference>
<evidence type="ECO:0000313" key="1">
    <source>
        <dbReference type="EMBL" id="MBB4098372.1"/>
    </source>
</evidence>
<keyword evidence="2" id="KW-1185">Reference proteome</keyword>
<dbReference type="AlphaFoldDB" id="A0A7W6JTS2"/>
<protein>
    <submittedName>
        <fullName evidence="1">Uncharacterized protein</fullName>
    </submittedName>
</protein>
<sequence length="89" mass="10240">MRNRSAFSPLIRLCERHAPFRSCTRSSAMSQEPETRNIMNFFDKIHETQITRTRKNPFQAFVPPHRRLFPVASPRNCAVARAAAIEVLG</sequence>
<dbReference type="Proteomes" id="UP000557392">
    <property type="component" value="Unassembled WGS sequence"/>
</dbReference>
<comment type="caution">
    <text evidence="1">The sequence shown here is derived from an EMBL/GenBank/DDBJ whole genome shotgun (WGS) entry which is preliminary data.</text>
</comment>
<dbReference type="RefSeq" id="WP_183997117.1">
    <property type="nucleotide sequence ID" value="NZ_JACIEH010000002.1"/>
</dbReference>
<accession>A0A7W6JTS2</accession>
<dbReference type="EMBL" id="JACIEH010000002">
    <property type="protein sequence ID" value="MBB4098372.1"/>
    <property type="molecule type" value="Genomic_DNA"/>
</dbReference>
<gene>
    <name evidence="1" type="ORF">GGR46_001936</name>
</gene>
<organism evidence="1 2">
    <name type="scientific">Sphingomonas kyeonggiensis</name>
    <dbReference type="NCBI Taxonomy" id="1268553"/>
    <lineage>
        <taxon>Bacteria</taxon>
        <taxon>Pseudomonadati</taxon>
        <taxon>Pseudomonadota</taxon>
        <taxon>Alphaproteobacteria</taxon>
        <taxon>Sphingomonadales</taxon>
        <taxon>Sphingomonadaceae</taxon>
        <taxon>Sphingomonas</taxon>
    </lineage>
</organism>
<name>A0A7W6JTS2_9SPHN</name>
<evidence type="ECO:0000313" key="2">
    <source>
        <dbReference type="Proteomes" id="UP000557392"/>
    </source>
</evidence>
<proteinExistence type="predicted"/>